<dbReference type="GO" id="GO:0009384">
    <property type="term" value="F:N-acylmannosamine kinase activity"/>
    <property type="evidence" value="ECO:0007669"/>
    <property type="project" value="TreeGrafter"/>
</dbReference>
<dbReference type="Gene3D" id="3.30.420.40">
    <property type="match status" value="2"/>
</dbReference>
<keyword evidence="2" id="KW-0418">Kinase</keyword>
<dbReference type="InterPro" id="IPR000600">
    <property type="entry name" value="ROK"/>
</dbReference>
<dbReference type="Pfam" id="PF13412">
    <property type="entry name" value="HTH_24"/>
    <property type="match status" value="1"/>
</dbReference>
<sequence>MDRIQEPDRDESDDATFERGTNQGGMRERNERVVLSLLRRNSDMAKADIARRTGLSAQTVARLIGSLEADGLILRGTPSRGRIGQPSVPLSLNPSGVVFLGMKVGRRSVEMVAIDFLGQIIDREKQIYDYPDFDKVLQFAKTSSKSLRARLPANLKPRIAGLGIAMPFYLWSWPEHIGVDAERMANWEYRDLETEIAEALGMPVFLQNDGTAACSAEMVFGENPLPANTLCFFIAFFIGGGLVLRNTLYTGSTGNAASFGPLNIPDRNGVSRPMIELASLATLEEALVKNGVDAQKMWVDPENWDFPENIVAEWTAQCAHAIAQAIQSTQAIVDLELVLIDGWMPRALCAELTAQTKAHLATLDMTGMDRPDIATGTRGPDARVLGAASLPLSHRFLVQ</sequence>
<dbReference type="Pfam" id="PF00480">
    <property type="entry name" value="ROK"/>
    <property type="match status" value="1"/>
</dbReference>
<protein>
    <submittedName>
        <fullName evidence="2">Sugar kinase of the NBD/HSP70 family, may contain an N-terminal HTH domain</fullName>
    </submittedName>
</protein>
<dbReference type="SUPFAM" id="SSF53067">
    <property type="entry name" value="Actin-like ATPase domain"/>
    <property type="match status" value="1"/>
</dbReference>
<gene>
    <name evidence="2" type="ORF">SAMN05421665_2554</name>
</gene>
<keyword evidence="2" id="KW-0808">Transferase</keyword>
<dbReference type="InterPro" id="IPR036390">
    <property type="entry name" value="WH_DNA-bd_sf"/>
</dbReference>
<dbReference type="CDD" id="cd23763">
    <property type="entry name" value="ASKHA_ATPase_ROK"/>
    <property type="match status" value="1"/>
</dbReference>
<name>A0A1R3XAU2_9RHOB</name>
<dbReference type="AlphaFoldDB" id="A0A1R3XAU2"/>
<feature type="region of interest" description="Disordered" evidence="1">
    <location>
        <begin position="1"/>
        <end position="29"/>
    </location>
</feature>
<evidence type="ECO:0000313" key="2">
    <source>
        <dbReference type="EMBL" id="SIT87860.1"/>
    </source>
</evidence>
<organism evidence="2 3">
    <name type="scientific">Yoonia rosea</name>
    <dbReference type="NCBI Taxonomy" id="287098"/>
    <lineage>
        <taxon>Bacteria</taxon>
        <taxon>Pseudomonadati</taxon>
        <taxon>Pseudomonadota</taxon>
        <taxon>Alphaproteobacteria</taxon>
        <taxon>Rhodobacterales</taxon>
        <taxon>Paracoccaceae</taxon>
        <taxon>Yoonia</taxon>
    </lineage>
</organism>
<accession>A0A1R3XAU2</accession>
<evidence type="ECO:0000256" key="1">
    <source>
        <dbReference type="SAM" id="MobiDB-lite"/>
    </source>
</evidence>
<proteinExistence type="predicted"/>
<dbReference type="Gene3D" id="1.10.10.10">
    <property type="entry name" value="Winged helix-like DNA-binding domain superfamily/Winged helix DNA-binding domain"/>
    <property type="match status" value="1"/>
</dbReference>
<dbReference type="STRING" id="287098.SAMN05421665_2554"/>
<dbReference type="InterPro" id="IPR043129">
    <property type="entry name" value="ATPase_NBD"/>
</dbReference>
<dbReference type="InterPro" id="IPR036388">
    <property type="entry name" value="WH-like_DNA-bd_sf"/>
</dbReference>
<evidence type="ECO:0000313" key="3">
    <source>
        <dbReference type="Proteomes" id="UP000186997"/>
    </source>
</evidence>
<keyword evidence="3" id="KW-1185">Reference proteome</keyword>
<dbReference type="GO" id="GO:0019262">
    <property type="term" value="P:N-acetylneuraminate catabolic process"/>
    <property type="evidence" value="ECO:0007669"/>
    <property type="project" value="TreeGrafter"/>
</dbReference>
<dbReference type="PANTHER" id="PTHR18964:SF169">
    <property type="entry name" value="N-ACETYLMANNOSAMINE KINASE"/>
    <property type="match status" value="1"/>
</dbReference>
<dbReference type="OrthoDB" id="49685at2"/>
<dbReference type="Proteomes" id="UP000186997">
    <property type="component" value="Unassembled WGS sequence"/>
</dbReference>
<dbReference type="SUPFAM" id="SSF46785">
    <property type="entry name" value="Winged helix' DNA-binding domain"/>
    <property type="match status" value="1"/>
</dbReference>
<dbReference type="RefSeq" id="WP_076660274.1">
    <property type="nucleotide sequence ID" value="NZ_FTPR01000002.1"/>
</dbReference>
<dbReference type="CDD" id="cd00092">
    <property type="entry name" value="HTH_CRP"/>
    <property type="match status" value="1"/>
</dbReference>
<reference evidence="3" key="1">
    <citation type="submission" date="2017-01" db="EMBL/GenBank/DDBJ databases">
        <authorList>
            <person name="Varghese N."/>
            <person name="Submissions S."/>
        </authorList>
    </citation>
    <scope>NUCLEOTIDE SEQUENCE [LARGE SCALE GENOMIC DNA]</scope>
    <source>
        <strain evidence="3">DSM 29591</strain>
    </source>
</reference>
<dbReference type="EMBL" id="FTPR01000002">
    <property type="protein sequence ID" value="SIT87860.1"/>
    <property type="molecule type" value="Genomic_DNA"/>
</dbReference>
<dbReference type="PANTHER" id="PTHR18964">
    <property type="entry name" value="ROK (REPRESSOR, ORF, KINASE) FAMILY"/>
    <property type="match status" value="1"/>
</dbReference>